<protein>
    <submittedName>
        <fullName evidence="1">CLUMA_CG019914, isoform A</fullName>
    </submittedName>
</protein>
<gene>
    <name evidence="1" type="ORF">CLUMA_CG019914</name>
</gene>
<evidence type="ECO:0000313" key="1">
    <source>
        <dbReference type="EMBL" id="CRL06666.1"/>
    </source>
</evidence>
<evidence type="ECO:0000313" key="2">
    <source>
        <dbReference type="Proteomes" id="UP000183832"/>
    </source>
</evidence>
<sequence>MFEVSQAVDSQRADPNGCGFKPESLFKYANEEIFLVHLSHSLPSLFMLLDDDNNDRRKRRRLNT</sequence>
<dbReference type="Proteomes" id="UP000183832">
    <property type="component" value="Unassembled WGS sequence"/>
</dbReference>
<proteinExistence type="predicted"/>
<accession>A0A1J1J3Y5</accession>
<reference evidence="1 2" key="1">
    <citation type="submission" date="2015-04" db="EMBL/GenBank/DDBJ databases">
        <authorList>
            <person name="Syromyatnikov M.Y."/>
            <person name="Popov V.N."/>
        </authorList>
    </citation>
    <scope>NUCLEOTIDE SEQUENCE [LARGE SCALE GENOMIC DNA]</scope>
</reference>
<keyword evidence="2" id="KW-1185">Reference proteome</keyword>
<dbReference type="EMBL" id="CVRI01000067">
    <property type="protein sequence ID" value="CRL06666.1"/>
    <property type="molecule type" value="Genomic_DNA"/>
</dbReference>
<organism evidence="1 2">
    <name type="scientific">Clunio marinus</name>
    <dbReference type="NCBI Taxonomy" id="568069"/>
    <lineage>
        <taxon>Eukaryota</taxon>
        <taxon>Metazoa</taxon>
        <taxon>Ecdysozoa</taxon>
        <taxon>Arthropoda</taxon>
        <taxon>Hexapoda</taxon>
        <taxon>Insecta</taxon>
        <taxon>Pterygota</taxon>
        <taxon>Neoptera</taxon>
        <taxon>Endopterygota</taxon>
        <taxon>Diptera</taxon>
        <taxon>Nematocera</taxon>
        <taxon>Chironomoidea</taxon>
        <taxon>Chironomidae</taxon>
        <taxon>Clunio</taxon>
    </lineage>
</organism>
<name>A0A1J1J3Y5_9DIPT</name>
<dbReference type="AlphaFoldDB" id="A0A1J1J3Y5"/>